<dbReference type="PANTHER" id="PTHR43191:SF12">
    <property type="entry name" value="RRNA METHYLASE"/>
    <property type="match status" value="1"/>
</dbReference>
<feature type="domain" description="tRNA/rRNA methyltransferase SpoU type" evidence="3">
    <location>
        <begin position="123"/>
        <end position="262"/>
    </location>
</feature>
<organism evidence="4 5">
    <name type="scientific">Methylorubrum podarium</name>
    <dbReference type="NCBI Taxonomy" id="200476"/>
    <lineage>
        <taxon>Bacteria</taxon>
        <taxon>Pseudomonadati</taxon>
        <taxon>Pseudomonadota</taxon>
        <taxon>Alphaproteobacteria</taxon>
        <taxon>Hyphomicrobiales</taxon>
        <taxon>Methylobacteriaceae</taxon>
        <taxon>Methylorubrum</taxon>
    </lineage>
</organism>
<dbReference type="GO" id="GO:0032259">
    <property type="term" value="P:methylation"/>
    <property type="evidence" value="ECO:0007669"/>
    <property type="project" value="UniProtKB-KW"/>
</dbReference>
<dbReference type="RefSeq" id="WP_350394559.1">
    <property type="nucleotide sequence ID" value="NZ_JBELQE010000066.1"/>
</dbReference>
<dbReference type="InterPro" id="IPR051259">
    <property type="entry name" value="rRNA_Methyltransferase"/>
</dbReference>
<evidence type="ECO:0000256" key="2">
    <source>
        <dbReference type="ARBA" id="ARBA00022679"/>
    </source>
</evidence>
<keyword evidence="1 4" id="KW-0489">Methyltransferase</keyword>
<reference evidence="4 5" key="1">
    <citation type="submission" date="2024-06" db="EMBL/GenBank/DDBJ databases">
        <authorList>
            <person name="Campbell A.G."/>
        </authorList>
    </citation>
    <scope>NUCLEOTIDE SEQUENCE [LARGE SCALE GENOMIC DNA]</scope>
    <source>
        <strain evidence="4 5">EM12</strain>
    </source>
</reference>
<keyword evidence="2" id="KW-0808">Transferase</keyword>
<keyword evidence="5" id="KW-1185">Reference proteome</keyword>
<dbReference type="InterPro" id="IPR001537">
    <property type="entry name" value="SpoU_MeTrfase"/>
</dbReference>
<dbReference type="GO" id="GO:0008168">
    <property type="term" value="F:methyltransferase activity"/>
    <property type="evidence" value="ECO:0007669"/>
    <property type="project" value="UniProtKB-KW"/>
</dbReference>
<dbReference type="Gene3D" id="3.40.1280.10">
    <property type="match status" value="1"/>
</dbReference>
<comment type="caution">
    <text evidence="4">The sequence shown here is derived from an EMBL/GenBank/DDBJ whole genome shotgun (WGS) entry which is preliminary data.</text>
</comment>
<protein>
    <submittedName>
        <fullName evidence="4">RNA methyltransferase</fullName>
    </submittedName>
</protein>
<evidence type="ECO:0000313" key="4">
    <source>
        <dbReference type="EMBL" id="MER2250495.1"/>
    </source>
</evidence>
<name>A0ABV1QMB1_9HYPH</name>
<dbReference type="InterPro" id="IPR029026">
    <property type="entry name" value="tRNA_m1G_MTases_N"/>
</dbReference>
<sequence>MFEPIAIADPDDPRLAAYRDVRERDLVGRQGRFIVEGEVTLRLLFSRDARFAAESVLLAPERWEGLSDLFADRVDGPPVYLAGKAVMSAVAGFPIHRGVLAVGLRGAAPAPEALIPPAPAPALVVGLVGLTNHDNIGGLFRNAAAFGADAVWLDAETCDPLYRKAIRVSAGAALTVPFARAASGAALLDLAARHALTPLALTPGGGERLDALEAPARTLLLLGTEGPGLPETLMARARRVRIAMAPGFDSLNVATAGAIALHHLARRRLDEEADFVRTFHALRGSVSPDLDLEF</sequence>
<dbReference type="InterPro" id="IPR029064">
    <property type="entry name" value="Ribosomal_eL30-like_sf"/>
</dbReference>
<accession>A0ABV1QMB1</accession>
<dbReference type="Proteomes" id="UP001480955">
    <property type="component" value="Unassembled WGS sequence"/>
</dbReference>
<dbReference type="CDD" id="cd18095">
    <property type="entry name" value="SpoU-like_rRNA-MTase"/>
    <property type="match status" value="1"/>
</dbReference>
<evidence type="ECO:0000313" key="5">
    <source>
        <dbReference type="Proteomes" id="UP001480955"/>
    </source>
</evidence>
<dbReference type="Pfam" id="PF00588">
    <property type="entry name" value="SpoU_methylase"/>
    <property type="match status" value="1"/>
</dbReference>
<dbReference type="InterPro" id="IPR029028">
    <property type="entry name" value="Alpha/beta_knot_MTases"/>
</dbReference>
<evidence type="ECO:0000259" key="3">
    <source>
        <dbReference type="Pfam" id="PF00588"/>
    </source>
</evidence>
<gene>
    <name evidence="4" type="ORF">ABS772_11290</name>
</gene>
<evidence type="ECO:0000256" key="1">
    <source>
        <dbReference type="ARBA" id="ARBA00022603"/>
    </source>
</evidence>
<dbReference type="SUPFAM" id="SSF75217">
    <property type="entry name" value="alpha/beta knot"/>
    <property type="match status" value="1"/>
</dbReference>
<dbReference type="EMBL" id="JBELQE010000066">
    <property type="protein sequence ID" value="MER2250495.1"/>
    <property type="molecule type" value="Genomic_DNA"/>
</dbReference>
<dbReference type="PANTHER" id="PTHR43191">
    <property type="entry name" value="RRNA METHYLTRANSFERASE 3"/>
    <property type="match status" value="1"/>
</dbReference>
<proteinExistence type="predicted"/>
<dbReference type="SUPFAM" id="SSF55315">
    <property type="entry name" value="L30e-like"/>
    <property type="match status" value="1"/>
</dbReference>